<keyword evidence="4" id="KW-0547">Nucleotide-binding</keyword>
<keyword evidence="8" id="KW-1185">Reference proteome</keyword>
<dbReference type="NCBIfam" id="NF007739">
    <property type="entry name" value="PRK10419.1"/>
    <property type="match status" value="2"/>
</dbReference>
<dbReference type="CDD" id="cd03257">
    <property type="entry name" value="ABC_NikE_OppD_transporters"/>
    <property type="match status" value="2"/>
</dbReference>
<dbReference type="GO" id="GO:0055085">
    <property type="term" value="P:transmembrane transport"/>
    <property type="evidence" value="ECO:0007669"/>
    <property type="project" value="UniProtKB-ARBA"/>
</dbReference>
<proteinExistence type="inferred from homology"/>
<reference evidence="7 8" key="1">
    <citation type="journal article" date="2012" name="J. Bacteriol.">
        <title>Genome sequence of Rhizobium grahamii CCGE502, a broad-host-range symbiont with low nodulation competitiveness in Phaseolus vulgaris.</title>
        <authorList>
            <person name="Althabegoiti M.J."/>
            <person name="Lozano L."/>
            <person name="Torres-Tejerizo G."/>
            <person name="Ormeno-Orrillo E."/>
            <person name="Rogel M.A."/>
            <person name="Gonzalez V."/>
            <person name="Martinez-Romero E."/>
        </authorList>
    </citation>
    <scope>NUCLEOTIDE SEQUENCE [LARGE SCALE GENOMIC DNA]</scope>
    <source>
        <strain evidence="7 8">CCGE 502</strain>
        <plasmid evidence="7">pRg502a</plasmid>
    </source>
</reference>
<organism evidence="7 8">
    <name type="scientific">Rhizobium grahamii CCGE 502</name>
    <dbReference type="NCBI Taxonomy" id="990285"/>
    <lineage>
        <taxon>Bacteria</taxon>
        <taxon>Pseudomonadati</taxon>
        <taxon>Pseudomonadota</taxon>
        <taxon>Alphaproteobacteria</taxon>
        <taxon>Hyphomicrobiales</taxon>
        <taxon>Rhizobiaceae</taxon>
        <taxon>Rhizobium/Agrobacterium group</taxon>
        <taxon>Rhizobium</taxon>
    </lineage>
</organism>
<evidence type="ECO:0000256" key="1">
    <source>
        <dbReference type="ARBA" id="ARBA00004417"/>
    </source>
</evidence>
<evidence type="ECO:0000256" key="4">
    <source>
        <dbReference type="ARBA" id="ARBA00022741"/>
    </source>
</evidence>
<dbReference type="SMART" id="SM00382">
    <property type="entry name" value="AAA"/>
    <property type="match status" value="2"/>
</dbReference>
<feature type="domain" description="ABC transporter" evidence="6">
    <location>
        <begin position="290"/>
        <end position="529"/>
    </location>
</feature>
<dbReference type="Pfam" id="PF08352">
    <property type="entry name" value="oligo_HPY"/>
    <property type="match status" value="2"/>
</dbReference>
<dbReference type="GO" id="GO:0016887">
    <property type="term" value="F:ATP hydrolysis activity"/>
    <property type="evidence" value="ECO:0007669"/>
    <property type="project" value="InterPro"/>
</dbReference>
<protein>
    <submittedName>
        <fullName evidence="7">ABC transporter ATP-binding protein</fullName>
    </submittedName>
</protein>
<dbReference type="EMBL" id="AEYE02000038">
    <property type="protein sequence ID" value="EPE93804.1"/>
    <property type="molecule type" value="Genomic_DNA"/>
</dbReference>
<accession>S3H503</accession>
<dbReference type="PROSITE" id="PS00211">
    <property type="entry name" value="ABC_TRANSPORTER_1"/>
    <property type="match status" value="2"/>
</dbReference>
<comment type="caution">
    <text evidence="7">The sequence shown here is derived from an EMBL/GenBank/DDBJ whole genome shotgun (WGS) entry which is preliminary data.</text>
</comment>
<dbReference type="Pfam" id="PF00005">
    <property type="entry name" value="ABC_tran"/>
    <property type="match status" value="2"/>
</dbReference>
<keyword evidence="7" id="KW-0614">Plasmid</keyword>
<sequence>MSDAAETLLSVRDLSVAFHQGGETSLAVDRVSFDIRKGEVVALVGESGSGKSVSANSILRLLPYPSASHPSGEILFKGKDLLKASDKALREVRGNDITMIFQEPMTSLNPLHTIEKQIAEILELHQGVTGQAARKRILELLNQVGIREPEKRLKAYPHELSGGQRQRVMIAMALANRPELLIADEPTTALDVTVQAQILELLRQLKGQHGMSMLFITHDLGIVRKFADRVCVMTKGKIVETGTVEEVFRNPKHDYTRHLLASEPRGEPPVADSSKPIVMQGSDIRVWFPIKAGLMRKVVDHVKAVDGIDLQLRAGQTLGVVGESGSGKTTLGLALTRLISSQGRISFVGKDIASYSFTEMRPLRNQLQVVFQDPYGSLSPRMSVGDIIAEGLKVHERSLSYEERDQRVCWALEEVGLDLLTRWRYPHEFSGGQRQRIAIARAMVLKPRFVMLDEPTSALDMSVQAQVVDLLRDLQKKHDLAYLFISHDLKVVKALANDVIVMRFGKVVEQGSSADIFGAPKDDYTKALMAAAFNIETVSTPAVQQ</sequence>
<keyword evidence="5 7" id="KW-0067">ATP-binding</keyword>
<dbReference type="SUPFAM" id="SSF52540">
    <property type="entry name" value="P-loop containing nucleoside triphosphate hydrolases"/>
    <property type="match status" value="2"/>
</dbReference>
<dbReference type="InterPro" id="IPR050319">
    <property type="entry name" value="ABC_transp_ATP-bind"/>
</dbReference>
<dbReference type="Gene3D" id="3.40.50.300">
    <property type="entry name" value="P-loop containing nucleotide triphosphate hydrolases"/>
    <property type="match status" value="2"/>
</dbReference>
<evidence type="ECO:0000313" key="8">
    <source>
        <dbReference type="Proteomes" id="UP000014411"/>
    </source>
</evidence>
<evidence type="ECO:0000256" key="5">
    <source>
        <dbReference type="ARBA" id="ARBA00022840"/>
    </source>
</evidence>
<dbReference type="PROSITE" id="PS50893">
    <property type="entry name" value="ABC_TRANSPORTER_2"/>
    <property type="match status" value="2"/>
</dbReference>
<dbReference type="InterPro" id="IPR027417">
    <property type="entry name" value="P-loop_NTPase"/>
</dbReference>
<dbReference type="PANTHER" id="PTHR43776:SF7">
    <property type="entry name" value="D,D-DIPEPTIDE TRANSPORT ATP-BINDING PROTEIN DDPF-RELATED"/>
    <property type="match status" value="1"/>
</dbReference>
<dbReference type="GO" id="GO:0005886">
    <property type="term" value="C:plasma membrane"/>
    <property type="evidence" value="ECO:0007669"/>
    <property type="project" value="UniProtKB-SubCell"/>
</dbReference>
<comment type="subcellular location">
    <subcellularLocation>
        <location evidence="1">Cell inner membrane</location>
        <topology evidence="1">Peripheral membrane protein</topology>
    </subcellularLocation>
</comment>
<dbReference type="Proteomes" id="UP000014411">
    <property type="component" value="Unassembled WGS sequence"/>
</dbReference>
<feature type="domain" description="ABC transporter" evidence="6">
    <location>
        <begin position="11"/>
        <end position="260"/>
    </location>
</feature>
<evidence type="ECO:0000256" key="2">
    <source>
        <dbReference type="ARBA" id="ARBA00005417"/>
    </source>
</evidence>
<name>S3H503_9HYPH</name>
<dbReference type="InterPro" id="IPR013563">
    <property type="entry name" value="Oligopep_ABC_C"/>
</dbReference>
<dbReference type="PANTHER" id="PTHR43776">
    <property type="entry name" value="TRANSPORT ATP-BINDING PROTEIN"/>
    <property type="match status" value="1"/>
</dbReference>
<dbReference type="HOGENOM" id="CLU_000604_86_2_5"/>
<evidence type="ECO:0000259" key="6">
    <source>
        <dbReference type="PROSITE" id="PS50893"/>
    </source>
</evidence>
<dbReference type="InterPro" id="IPR003593">
    <property type="entry name" value="AAA+_ATPase"/>
</dbReference>
<dbReference type="NCBIfam" id="NF008453">
    <property type="entry name" value="PRK11308.1"/>
    <property type="match status" value="2"/>
</dbReference>
<gene>
    <name evidence="7" type="ORF">RGCCGE502_33436</name>
</gene>
<dbReference type="RefSeq" id="WP_016558574.1">
    <property type="nucleotide sequence ID" value="NZ_AEYE02000038.1"/>
</dbReference>
<dbReference type="InterPro" id="IPR003439">
    <property type="entry name" value="ABC_transporter-like_ATP-bd"/>
</dbReference>
<dbReference type="GO" id="GO:0015833">
    <property type="term" value="P:peptide transport"/>
    <property type="evidence" value="ECO:0007669"/>
    <property type="project" value="InterPro"/>
</dbReference>
<comment type="similarity">
    <text evidence="2">Belongs to the ABC transporter superfamily.</text>
</comment>
<dbReference type="InterPro" id="IPR017871">
    <property type="entry name" value="ABC_transporter-like_CS"/>
</dbReference>
<dbReference type="GO" id="GO:0005524">
    <property type="term" value="F:ATP binding"/>
    <property type="evidence" value="ECO:0007669"/>
    <property type="project" value="UniProtKB-KW"/>
</dbReference>
<dbReference type="AlphaFoldDB" id="S3H503"/>
<evidence type="ECO:0000313" key="7">
    <source>
        <dbReference type="EMBL" id="EPE93804.1"/>
    </source>
</evidence>
<evidence type="ECO:0000256" key="3">
    <source>
        <dbReference type="ARBA" id="ARBA00022448"/>
    </source>
</evidence>
<dbReference type="FunFam" id="3.40.50.300:FF:000016">
    <property type="entry name" value="Oligopeptide ABC transporter ATP-binding component"/>
    <property type="match status" value="2"/>
</dbReference>
<geneLocation type="plasmid" evidence="7">
    <name>pRg502a</name>
</geneLocation>
<keyword evidence="3" id="KW-0813">Transport</keyword>